<evidence type="ECO:0000256" key="1">
    <source>
        <dbReference type="ARBA" id="ARBA00023157"/>
    </source>
</evidence>
<dbReference type="Gene3D" id="2.60.40.10">
    <property type="entry name" value="Immunoglobulins"/>
    <property type="match status" value="2"/>
</dbReference>
<dbReference type="Pfam" id="PF07654">
    <property type="entry name" value="C1-set"/>
    <property type="match status" value="1"/>
</dbReference>
<dbReference type="AlphaFoldDB" id="A0AAV7DKW4"/>
<dbReference type="SMART" id="SM00407">
    <property type="entry name" value="IGc1"/>
    <property type="match status" value="1"/>
</dbReference>
<feature type="chain" id="PRO_5043820942" description="Ig-like domain-containing protein" evidence="2">
    <location>
        <begin position="21"/>
        <end position="239"/>
    </location>
</feature>
<gene>
    <name evidence="4" type="ORF">GDO81_002210</name>
</gene>
<evidence type="ECO:0000259" key="3">
    <source>
        <dbReference type="PROSITE" id="PS50835"/>
    </source>
</evidence>
<organism evidence="4 5">
    <name type="scientific">Engystomops pustulosus</name>
    <name type="common">Tungara frog</name>
    <name type="synonym">Physalaemus pustulosus</name>
    <dbReference type="NCBI Taxonomy" id="76066"/>
    <lineage>
        <taxon>Eukaryota</taxon>
        <taxon>Metazoa</taxon>
        <taxon>Chordata</taxon>
        <taxon>Craniata</taxon>
        <taxon>Vertebrata</taxon>
        <taxon>Euteleostomi</taxon>
        <taxon>Amphibia</taxon>
        <taxon>Batrachia</taxon>
        <taxon>Anura</taxon>
        <taxon>Neobatrachia</taxon>
        <taxon>Hyloidea</taxon>
        <taxon>Leptodactylidae</taxon>
        <taxon>Leiuperinae</taxon>
        <taxon>Engystomops</taxon>
    </lineage>
</organism>
<name>A0AAV7DKW4_ENGPU</name>
<dbReference type="SUPFAM" id="SSF48726">
    <property type="entry name" value="Immunoglobulin"/>
    <property type="match status" value="2"/>
</dbReference>
<dbReference type="FunFam" id="2.60.40.10:FF:000283">
    <property type="entry name" value="Immunoglobulin kappa constant"/>
    <property type="match status" value="1"/>
</dbReference>
<evidence type="ECO:0000256" key="2">
    <source>
        <dbReference type="SAM" id="SignalP"/>
    </source>
</evidence>
<feature type="domain" description="Ig-like" evidence="3">
    <location>
        <begin position="3"/>
        <end position="114"/>
    </location>
</feature>
<dbReference type="InterPro" id="IPR003597">
    <property type="entry name" value="Ig_C1-set"/>
</dbReference>
<keyword evidence="2" id="KW-0732">Signal</keyword>
<reference evidence="4" key="1">
    <citation type="thesis" date="2020" institute="ProQuest LLC" country="789 East Eisenhower Parkway, Ann Arbor, MI, USA">
        <title>Comparative Genomics and Chromosome Evolution.</title>
        <authorList>
            <person name="Mudd A.B."/>
        </authorList>
    </citation>
    <scope>NUCLEOTIDE SEQUENCE</scope>
    <source>
        <strain evidence="4">237g6f4</strain>
        <tissue evidence="4">Blood</tissue>
    </source>
</reference>
<accession>A0AAV7DKW4</accession>
<evidence type="ECO:0000313" key="5">
    <source>
        <dbReference type="Proteomes" id="UP000824782"/>
    </source>
</evidence>
<dbReference type="InterPro" id="IPR050150">
    <property type="entry name" value="IgV_Light_Chain"/>
</dbReference>
<feature type="signal peptide" evidence="2">
    <location>
        <begin position="1"/>
        <end position="20"/>
    </location>
</feature>
<keyword evidence="1" id="KW-1015">Disulfide bond</keyword>
<dbReference type="Proteomes" id="UP000824782">
    <property type="component" value="Unassembled WGS sequence"/>
</dbReference>
<evidence type="ECO:0000313" key="4">
    <source>
        <dbReference type="EMBL" id="KAG8597231.1"/>
    </source>
</evidence>
<comment type="caution">
    <text evidence="4">The sequence shown here is derived from an EMBL/GenBank/DDBJ whole genome shotgun (WGS) entry which is preliminary data.</text>
</comment>
<dbReference type="InterPro" id="IPR013783">
    <property type="entry name" value="Ig-like_fold"/>
</dbReference>
<dbReference type="PROSITE" id="PS50835">
    <property type="entry name" value="IG_LIKE"/>
    <property type="match status" value="2"/>
</dbReference>
<dbReference type="SMART" id="SM00409">
    <property type="entry name" value="IG"/>
    <property type="match status" value="1"/>
</dbReference>
<sequence>MSPQAALFITLVYICTYCAAQFTVTQSPPESVSAGSTVIMSCTGSASISGKNVYWYQKKEGNRPRYLLYYYSDSDKHQGTGVPDRFSGSKDNSKNTGYLTIKGVLTEDEADYYCAMWDSNQWIFGEGTQLNVLTGEVKPPFVVIYRPSEEELKTDKATIVCAATDFTPRPLTVEWTVDEAQRTTGVQASPVSKQTDNLYMKTSHLSMTASEYKAKQTISCTVTHQGKVITQTLKTSECS</sequence>
<dbReference type="InterPro" id="IPR036179">
    <property type="entry name" value="Ig-like_dom_sf"/>
</dbReference>
<dbReference type="EMBL" id="WNYA01000001">
    <property type="protein sequence ID" value="KAG8597231.1"/>
    <property type="molecule type" value="Genomic_DNA"/>
</dbReference>
<protein>
    <recommendedName>
        <fullName evidence="3">Ig-like domain-containing protein</fullName>
    </recommendedName>
</protein>
<dbReference type="InterPro" id="IPR003599">
    <property type="entry name" value="Ig_sub"/>
</dbReference>
<keyword evidence="5" id="KW-1185">Reference proteome</keyword>
<dbReference type="InterPro" id="IPR007110">
    <property type="entry name" value="Ig-like_dom"/>
</dbReference>
<feature type="domain" description="Ig-like" evidence="3">
    <location>
        <begin position="139"/>
        <end position="236"/>
    </location>
</feature>
<dbReference type="SMART" id="SM00406">
    <property type="entry name" value="IGv"/>
    <property type="match status" value="1"/>
</dbReference>
<proteinExistence type="predicted"/>
<dbReference type="PANTHER" id="PTHR23267">
    <property type="entry name" value="IMMUNOGLOBULIN LIGHT CHAIN"/>
    <property type="match status" value="1"/>
</dbReference>
<dbReference type="Pfam" id="PF07686">
    <property type="entry name" value="V-set"/>
    <property type="match status" value="1"/>
</dbReference>
<dbReference type="InterPro" id="IPR013106">
    <property type="entry name" value="Ig_V-set"/>
</dbReference>